<proteinExistence type="predicted"/>
<dbReference type="Pfam" id="PF00078">
    <property type="entry name" value="RVT_1"/>
    <property type="match status" value="1"/>
</dbReference>
<sequence>MAEDLQRPYTETEPQSLTQCRPISLCNVAYKIASKTIANRLKPWLDRIIFPSQSAFVPGRLIADNVLLAFETNHFLHTHSKGLKHFMNLKLDISKAYDRVEWSFLRTVLGKLSFSCNFVELVMLCVSSVSYSFILSGKQFGSISLERGLRQGDPLSPYLFLLCTESLSALFRAAADKGTIPGVAVCRGAPHISHLLFADDTMVFCPANTDTVLHVKHLLDTYRLASGQEINLAKSSVAFSRNTPLAAQHQLADALGIRLENKHEVYLGLPAVAFRSKKVLFAALKDRIWRRIQGWHEKTLSQAAKQLWRLLSRPESLVSKVLKAKYYPRTHLFEAQIGTRPSYTWRSLFAALNLLKAGCRWRIRTGHSVNIWTDPWVPRIPSLRIITPKSSDVHISYVSELIVAGTGEWDVELINALFWPEDQALILQIPLSRVGMADLLVWHYSPNGLFSVRSAYHLALSLISSVGSSNDRWCQNSWRAVWQAHVPNKVKLFLWRAIRDILPTASKLRRRLSHEVVSCPFCDFSDESPIHTLLRCSFARQVWAISGLRWYDIDSLAWTVEEWFQALALKLSATDFSLMAMFCWTIW</sequence>
<reference evidence="2" key="2">
    <citation type="journal article" date="2024" name="Plant">
        <title>Genomic evolution and insights into agronomic trait innovations of Sesamum species.</title>
        <authorList>
            <person name="Miao H."/>
            <person name="Wang L."/>
            <person name="Qu L."/>
            <person name="Liu H."/>
            <person name="Sun Y."/>
            <person name="Le M."/>
            <person name="Wang Q."/>
            <person name="Wei S."/>
            <person name="Zheng Y."/>
            <person name="Lin W."/>
            <person name="Duan Y."/>
            <person name="Cao H."/>
            <person name="Xiong S."/>
            <person name="Wang X."/>
            <person name="Wei L."/>
            <person name="Li C."/>
            <person name="Ma Q."/>
            <person name="Ju M."/>
            <person name="Zhao R."/>
            <person name="Li G."/>
            <person name="Mu C."/>
            <person name="Tian Q."/>
            <person name="Mei H."/>
            <person name="Zhang T."/>
            <person name="Gao T."/>
            <person name="Zhang H."/>
        </authorList>
    </citation>
    <scope>NUCLEOTIDE SEQUENCE</scope>
    <source>
        <strain evidence="2">G02</strain>
    </source>
</reference>
<evidence type="ECO:0000313" key="2">
    <source>
        <dbReference type="EMBL" id="KAL0424121.1"/>
    </source>
</evidence>
<gene>
    <name evidence="2" type="ORF">Sradi_0946900</name>
</gene>
<dbReference type="CDD" id="cd01650">
    <property type="entry name" value="RT_nLTR_like"/>
    <property type="match status" value="1"/>
</dbReference>
<dbReference type="InterPro" id="IPR000477">
    <property type="entry name" value="RT_dom"/>
</dbReference>
<accession>A0AAW2V924</accession>
<dbReference type="InterPro" id="IPR043502">
    <property type="entry name" value="DNA/RNA_pol_sf"/>
</dbReference>
<dbReference type="Pfam" id="PF13966">
    <property type="entry name" value="zf-RVT"/>
    <property type="match status" value="1"/>
</dbReference>
<organism evidence="2">
    <name type="scientific">Sesamum radiatum</name>
    <name type="common">Black benniseed</name>
    <dbReference type="NCBI Taxonomy" id="300843"/>
    <lineage>
        <taxon>Eukaryota</taxon>
        <taxon>Viridiplantae</taxon>
        <taxon>Streptophyta</taxon>
        <taxon>Embryophyta</taxon>
        <taxon>Tracheophyta</taxon>
        <taxon>Spermatophyta</taxon>
        <taxon>Magnoliopsida</taxon>
        <taxon>eudicotyledons</taxon>
        <taxon>Gunneridae</taxon>
        <taxon>Pentapetalae</taxon>
        <taxon>asterids</taxon>
        <taxon>lamiids</taxon>
        <taxon>Lamiales</taxon>
        <taxon>Pedaliaceae</taxon>
        <taxon>Sesamum</taxon>
    </lineage>
</organism>
<dbReference type="SUPFAM" id="SSF56672">
    <property type="entry name" value="DNA/RNA polymerases"/>
    <property type="match status" value="1"/>
</dbReference>
<protein>
    <submittedName>
        <fullName evidence="2">Mitochondrial protein</fullName>
    </submittedName>
</protein>
<dbReference type="InterPro" id="IPR052343">
    <property type="entry name" value="Retrotransposon-Effector_Assoc"/>
</dbReference>
<evidence type="ECO:0000259" key="1">
    <source>
        <dbReference type="PROSITE" id="PS50878"/>
    </source>
</evidence>
<feature type="domain" description="Reverse transcriptase" evidence="1">
    <location>
        <begin position="1"/>
        <end position="259"/>
    </location>
</feature>
<reference evidence="2" key="1">
    <citation type="submission" date="2020-06" db="EMBL/GenBank/DDBJ databases">
        <authorList>
            <person name="Li T."/>
            <person name="Hu X."/>
            <person name="Zhang T."/>
            <person name="Song X."/>
            <person name="Zhang H."/>
            <person name="Dai N."/>
            <person name="Sheng W."/>
            <person name="Hou X."/>
            <person name="Wei L."/>
        </authorList>
    </citation>
    <scope>NUCLEOTIDE SEQUENCE</scope>
    <source>
        <strain evidence="2">G02</strain>
        <tissue evidence="2">Leaf</tissue>
    </source>
</reference>
<dbReference type="AlphaFoldDB" id="A0AAW2V924"/>
<dbReference type="EMBL" id="JACGWJ010000004">
    <property type="protein sequence ID" value="KAL0424121.1"/>
    <property type="molecule type" value="Genomic_DNA"/>
</dbReference>
<dbReference type="InterPro" id="IPR026960">
    <property type="entry name" value="RVT-Znf"/>
</dbReference>
<dbReference type="PROSITE" id="PS50878">
    <property type="entry name" value="RT_POL"/>
    <property type="match status" value="1"/>
</dbReference>
<comment type="caution">
    <text evidence="2">The sequence shown here is derived from an EMBL/GenBank/DDBJ whole genome shotgun (WGS) entry which is preliminary data.</text>
</comment>
<dbReference type="PANTHER" id="PTHR46890">
    <property type="entry name" value="NON-LTR RETROLELEMENT REVERSE TRANSCRIPTASE-LIKE PROTEIN-RELATED"/>
    <property type="match status" value="1"/>
</dbReference>
<name>A0AAW2V924_SESRA</name>
<dbReference type="PANTHER" id="PTHR46890:SF48">
    <property type="entry name" value="RNA-DIRECTED DNA POLYMERASE"/>
    <property type="match status" value="1"/>
</dbReference>